<reference evidence="1 2" key="1">
    <citation type="submission" date="2016-06" db="EMBL/GenBank/DDBJ databases">
        <title>The Draft Genome Sequence and Annotation of the Desert Woodrat Neotoma lepida.</title>
        <authorList>
            <person name="Campbell M."/>
            <person name="Oakeson K.F."/>
            <person name="Yandell M."/>
            <person name="Halpert J.R."/>
            <person name="Dearing D."/>
        </authorList>
    </citation>
    <scope>NUCLEOTIDE SEQUENCE [LARGE SCALE GENOMIC DNA]</scope>
    <source>
        <strain evidence="1">417</strain>
        <tissue evidence="1">Liver</tissue>
    </source>
</reference>
<comment type="caution">
    <text evidence="1">The sequence shown here is derived from an EMBL/GenBank/DDBJ whole genome shotgun (WGS) entry which is preliminary data.</text>
</comment>
<dbReference type="STRING" id="56216.A0A1A6G4I4"/>
<evidence type="ECO:0000313" key="2">
    <source>
        <dbReference type="Proteomes" id="UP000092124"/>
    </source>
</evidence>
<dbReference type="AlphaFoldDB" id="A0A1A6G4I4"/>
<proteinExistence type="predicted"/>
<dbReference type="EMBL" id="LZPO01106104">
    <property type="protein sequence ID" value="OBS60749.1"/>
    <property type="molecule type" value="Genomic_DNA"/>
</dbReference>
<accession>A0A1A6G4I4</accession>
<dbReference type="Proteomes" id="UP000092124">
    <property type="component" value="Unassembled WGS sequence"/>
</dbReference>
<sequence>MTEVQLELKRGLQEQEWHPFLFHGLCFEAKVKHSNDFRMRKKMNTVNPDIMSEVINRPLQILTINVSEGDHQAQVDPGKAAATYQLTERKYSYRIKMNHFKTPLFCLRD</sequence>
<protein>
    <submittedName>
        <fullName evidence="1">Uncharacterized protein</fullName>
    </submittedName>
</protein>
<gene>
    <name evidence="1" type="ORF">A6R68_08124</name>
</gene>
<name>A0A1A6G4I4_NEOLE</name>
<keyword evidence="2" id="KW-1185">Reference proteome</keyword>
<organism evidence="1 2">
    <name type="scientific">Neotoma lepida</name>
    <name type="common">Desert woodrat</name>
    <dbReference type="NCBI Taxonomy" id="56216"/>
    <lineage>
        <taxon>Eukaryota</taxon>
        <taxon>Metazoa</taxon>
        <taxon>Chordata</taxon>
        <taxon>Craniata</taxon>
        <taxon>Vertebrata</taxon>
        <taxon>Euteleostomi</taxon>
        <taxon>Mammalia</taxon>
        <taxon>Eutheria</taxon>
        <taxon>Euarchontoglires</taxon>
        <taxon>Glires</taxon>
        <taxon>Rodentia</taxon>
        <taxon>Myomorpha</taxon>
        <taxon>Muroidea</taxon>
        <taxon>Cricetidae</taxon>
        <taxon>Neotominae</taxon>
        <taxon>Neotoma</taxon>
    </lineage>
</organism>
<evidence type="ECO:0000313" key="1">
    <source>
        <dbReference type="EMBL" id="OBS60749.1"/>
    </source>
</evidence>